<reference evidence="11 12" key="1">
    <citation type="journal article" date="2018" name="BMC Genomics">
        <title>Genomic evidence for intraspecific hybridization in a clonal and extremely halotolerant yeast.</title>
        <authorList>
            <person name="Gostincar C."/>
            <person name="Stajich J.E."/>
            <person name="Zupancic J."/>
            <person name="Zalar P."/>
            <person name="Gunde-Cimerman N."/>
        </authorList>
    </citation>
    <scope>NUCLEOTIDE SEQUENCE [LARGE SCALE GENOMIC DNA]</scope>
    <source>
        <strain evidence="10 12">EXF-120</strain>
        <strain evidence="9 11">EXF-562</strain>
    </source>
</reference>
<feature type="compositionally biased region" description="Basic residues" evidence="6">
    <location>
        <begin position="589"/>
        <end position="601"/>
    </location>
</feature>
<dbReference type="PROSITE" id="PS51821">
    <property type="entry name" value="VELVET"/>
    <property type="match status" value="1"/>
</dbReference>
<dbReference type="Proteomes" id="UP000280598">
    <property type="component" value="Unassembled WGS sequence"/>
</dbReference>
<feature type="compositionally biased region" description="Polar residues" evidence="6">
    <location>
        <begin position="250"/>
        <end position="260"/>
    </location>
</feature>
<dbReference type="InterPro" id="IPR038491">
    <property type="entry name" value="Velvet_dom_sf"/>
</dbReference>
<feature type="domain" description="Velvet" evidence="8">
    <location>
        <begin position="353"/>
        <end position="536"/>
    </location>
</feature>
<evidence type="ECO:0000313" key="11">
    <source>
        <dbReference type="Proteomes" id="UP000280598"/>
    </source>
</evidence>
<accession>A0A3M7I0L9</accession>
<dbReference type="InterPro" id="IPR037525">
    <property type="entry name" value="Velvet_dom"/>
</dbReference>
<feature type="region of interest" description="Disordered" evidence="6">
    <location>
        <begin position="534"/>
        <end position="601"/>
    </location>
</feature>
<keyword evidence="4" id="KW-0804">Transcription</keyword>
<evidence type="ECO:0000256" key="1">
    <source>
        <dbReference type="ARBA" id="ARBA00004123"/>
    </source>
</evidence>
<dbReference type="InterPro" id="IPR021740">
    <property type="entry name" value="Velvet"/>
</dbReference>
<keyword evidence="7" id="KW-0472">Membrane</keyword>
<evidence type="ECO:0000256" key="5">
    <source>
        <dbReference type="ARBA" id="ARBA00023242"/>
    </source>
</evidence>
<sequence>MQQQLVDVRRAERAWERGAPRCLHTAATSLGTTAGPQLDHSIPHTLLPSSLPGAGRKASVRSPNFTSSVGWAFLSELQKQPMAYGHKIPRAPTIPTSCQRTIVAPRDRSFSSLLAGIAIGWLYMTAVLDTLTFFAGLQRRPSPVQPPFVATLPDMAQTQRASHFPNLDYLGRPEHRPAHGLPLPPIQSSGASATHPLQGRTLPPIQLPPLPGPGRACSPAAPDVNKLSINQLLTHNSPAPARSSPEAHQGQLSYDKTSYAGSAPRPMMQHANYAPPPVHAVSYANPAPPQQYQIMHASPPEPCFRVTGGFARYDKPRYSPTTASRSPTTSYYGSEPSPRTSVTPASRPSVSRPPPLNYSLSIRQQPIAARACGYGERDRRVIDPPPILELRITDRETGRPENDWNGMLALHCTLLSPDGKDDETEVPPTHPDLYSTRRLMGTLVASPYQAKDDHGVAGTFFVFPDLSCRSPGKYRLRFKLMRIDPTQMSPGMSSPSVASIVTDVFSVYTAKDFPGMRASSALLKALRRQGLNVGVKKGSEARKGKGKAKKESSSSEEDDSSDGSEDERRGSNITMRSESTGRLSPSTKFAKKKLKRRRRDS</sequence>
<dbReference type="EMBL" id="QWIT01001195">
    <property type="protein sequence ID" value="RMZ18988.1"/>
    <property type="molecule type" value="Genomic_DNA"/>
</dbReference>
<dbReference type="PANTHER" id="PTHR33572:SF17">
    <property type="entry name" value="SEXUAL DEVELOPMENT REGULATOR VELC"/>
    <property type="match status" value="1"/>
</dbReference>
<dbReference type="EMBL" id="QWIS01000369">
    <property type="protein sequence ID" value="RMY97687.1"/>
    <property type="molecule type" value="Genomic_DNA"/>
</dbReference>
<dbReference type="AlphaFoldDB" id="A0A3M7I0L9"/>
<dbReference type="VEuPathDB" id="FungiDB:BTJ68_15439"/>
<keyword evidence="7" id="KW-0812">Transmembrane</keyword>
<dbReference type="Gene3D" id="2.60.40.3960">
    <property type="entry name" value="Velvet domain"/>
    <property type="match status" value="1"/>
</dbReference>
<evidence type="ECO:0000313" key="12">
    <source>
        <dbReference type="Proteomes" id="UP000281677"/>
    </source>
</evidence>
<gene>
    <name evidence="10" type="ORF">D0859_17024</name>
    <name evidence="9" type="ORF">D0860_08620</name>
</gene>
<feature type="compositionally biased region" description="Polar residues" evidence="6">
    <location>
        <begin position="572"/>
        <end position="587"/>
    </location>
</feature>
<evidence type="ECO:0000256" key="6">
    <source>
        <dbReference type="SAM" id="MobiDB-lite"/>
    </source>
</evidence>
<evidence type="ECO:0000256" key="3">
    <source>
        <dbReference type="ARBA" id="ARBA00023015"/>
    </source>
</evidence>
<dbReference type="PANTHER" id="PTHR33572">
    <property type="entry name" value="SPORE DEVELOPMENT REGULATOR VOSA"/>
    <property type="match status" value="1"/>
</dbReference>
<feature type="transmembrane region" description="Helical" evidence="7">
    <location>
        <begin position="113"/>
        <end position="137"/>
    </location>
</feature>
<feature type="compositionally biased region" description="Acidic residues" evidence="6">
    <location>
        <begin position="554"/>
        <end position="565"/>
    </location>
</feature>
<feature type="compositionally biased region" description="Basic and acidic residues" evidence="6">
    <location>
        <begin position="537"/>
        <end position="553"/>
    </location>
</feature>
<dbReference type="OrthoDB" id="3056235at2759"/>
<keyword evidence="5" id="KW-0539">Nucleus</keyword>
<dbReference type="Proteomes" id="UP000281677">
    <property type="component" value="Unassembled WGS sequence"/>
</dbReference>
<dbReference type="GO" id="GO:0005634">
    <property type="term" value="C:nucleus"/>
    <property type="evidence" value="ECO:0007669"/>
    <property type="project" value="UniProtKB-SubCell"/>
</dbReference>
<dbReference type="GO" id="GO:0030435">
    <property type="term" value="P:sporulation resulting in formation of a cellular spore"/>
    <property type="evidence" value="ECO:0007669"/>
    <property type="project" value="UniProtKB-KW"/>
</dbReference>
<evidence type="ECO:0000313" key="9">
    <source>
        <dbReference type="EMBL" id="RMY97687.1"/>
    </source>
</evidence>
<evidence type="ECO:0000259" key="8">
    <source>
        <dbReference type="PROSITE" id="PS51821"/>
    </source>
</evidence>
<keyword evidence="7" id="KW-1133">Transmembrane helix</keyword>
<evidence type="ECO:0000313" key="10">
    <source>
        <dbReference type="EMBL" id="RMZ18988.1"/>
    </source>
</evidence>
<organism evidence="10 12">
    <name type="scientific">Hortaea werneckii</name>
    <name type="common">Black yeast</name>
    <name type="synonym">Cladosporium werneckii</name>
    <dbReference type="NCBI Taxonomy" id="91943"/>
    <lineage>
        <taxon>Eukaryota</taxon>
        <taxon>Fungi</taxon>
        <taxon>Dikarya</taxon>
        <taxon>Ascomycota</taxon>
        <taxon>Pezizomycotina</taxon>
        <taxon>Dothideomycetes</taxon>
        <taxon>Dothideomycetidae</taxon>
        <taxon>Mycosphaerellales</taxon>
        <taxon>Teratosphaeriaceae</taxon>
        <taxon>Hortaea</taxon>
    </lineage>
</organism>
<keyword evidence="3" id="KW-0805">Transcription regulation</keyword>
<feature type="region of interest" description="Disordered" evidence="6">
    <location>
        <begin position="235"/>
        <end position="271"/>
    </location>
</feature>
<dbReference type="Pfam" id="PF11754">
    <property type="entry name" value="Velvet"/>
    <property type="match status" value="2"/>
</dbReference>
<evidence type="ECO:0000256" key="7">
    <source>
        <dbReference type="SAM" id="Phobius"/>
    </source>
</evidence>
<evidence type="ECO:0000256" key="2">
    <source>
        <dbReference type="ARBA" id="ARBA00022969"/>
    </source>
</evidence>
<feature type="compositionally biased region" description="Low complexity" evidence="6">
    <location>
        <begin position="318"/>
        <end position="332"/>
    </location>
</feature>
<proteinExistence type="predicted"/>
<comment type="caution">
    <text evidence="10">The sequence shown here is derived from an EMBL/GenBank/DDBJ whole genome shotgun (WGS) entry which is preliminary data.</text>
</comment>
<feature type="region of interest" description="Disordered" evidence="6">
    <location>
        <begin position="168"/>
        <end position="222"/>
    </location>
</feature>
<keyword evidence="2" id="KW-0749">Sporulation</keyword>
<name>A0A3M7I0L9_HORWE</name>
<comment type="subcellular location">
    <subcellularLocation>
        <location evidence="1">Nucleus</location>
    </subcellularLocation>
</comment>
<evidence type="ECO:0000256" key="4">
    <source>
        <dbReference type="ARBA" id="ARBA00023163"/>
    </source>
</evidence>
<feature type="region of interest" description="Disordered" evidence="6">
    <location>
        <begin position="315"/>
        <end position="361"/>
    </location>
</feature>
<protein>
    <recommendedName>
        <fullName evidence="8">Velvet domain-containing protein</fullName>
    </recommendedName>
</protein>
<feature type="compositionally biased region" description="Low complexity" evidence="6">
    <location>
        <begin position="340"/>
        <end position="350"/>
    </location>
</feature>